<dbReference type="HOGENOM" id="CLU_027853_3_0_7"/>
<dbReference type="PANTHER" id="PTHR30137:SF8">
    <property type="entry name" value="BLR5498 PROTEIN"/>
    <property type="match status" value="1"/>
</dbReference>
<dbReference type="InterPro" id="IPR050766">
    <property type="entry name" value="Bact_Lucif_Oxidored"/>
</dbReference>
<evidence type="ECO:0000259" key="3">
    <source>
        <dbReference type="Pfam" id="PF00296"/>
    </source>
</evidence>
<evidence type="ECO:0000256" key="2">
    <source>
        <dbReference type="ARBA" id="ARBA00023033"/>
    </source>
</evidence>
<organism evidence="4 5">
    <name type="scientific">Candidatus Entotheonella gemina</name>
    <dbReference type="NCBI Taxonomy" id="1429439"/>
    <lineage>
        <taxon>Bacteria</taxon>
        <taxon>Pseudomonadati</taxon>
        <taxon>Nitrospinota/Tectimicrobiota group</taxon>
        <taxon>Candidatus Tectimicrobiota</taxon>
        <taxon>Candidatus Entotheonellia</taxon>
        <taxon>Candidatus Entotheonellales</taxon>
        <taxon>Candidatus Entotheonellaceae</taxon>
        <taxon>Candidatus Entotheonella</taxon>
    </lineage>
</organism>
<dbReference type="Proteomes" id="UP000019140">
    <property type="component" value="Unassembled WGS sequence"/>
</dbReference>
<sequence>MKFGLFYQIQVPKPWSEESESKRLHEALDQITYAEEMGFDSVWFSEHHFRPVWSHNSAPDLTLAAVSQRTSRIRLGIGVVLAPIHHPLHVAARMATLDILSHGRVDVGLGRTGYPYQLTPYGAKLEDTRGMWNEFAGVLPRIWTEEVFSHEGTYFQIPPREVLPKPVQKPHPPLWSACASDETARLTGKLGLGGLFGSEGGPKKVEHAMGLYRESLQHAEPSSSLINSQTALMTAGFCHEDRRVVETRGVELVSWYIEQQRERARLVWRDFDPATVPPDYQGYYERDQRLASGPHPGEPTPREVLEQGTSFCVGTPEDCIRFIEMYEALGIEEVFPLCAIGPAQHDEVMHTLRLFGEHVIPHFQAKARQAASASAVSAAN</sequence>
<evidence type="ECO:0000256" key="1">
    <source>
        <dbReference type="ARBA" id="ARBA00023002"/>
    </source>
</evidence>
<feature type="domain" description="Luciferase-like" evidence="3">
    <location>
        <begin position="1"/>
        <end position="332"/>
    </location>
</feature>
<dbReference type="InterPro" id="IPR011251">
    <property type="entry name" value="Luciferase-like_dom"/>
</dbReference>
<dbReference type="Pfam" id="PF00296">
    <property type="entry name" value="Bac_luciferase"/>
    <property type="match status" value="1"/>
</dbReference>
<keyword evidence="5" id="KW-1185">Reference proteome</keyword>
<dbReference type="InterPro" id="IPR036661">
    <property type="entry name" value="Luciferase-like_sf"/>
</dbReference>
<dbReference type="GO" id="GO:0016705">
    <property type="term" value="F:oxidoreductase activity, acting on paired donors, with incorporation or reduction of molecular oxygen"/>
    <property type="evidence" value="ECO:0007669"/>
    <property type="project" value="InterPro"/>
</dbReference>
<reference evidence="4 5" key="1">
    <citation type="journal article" date="2014" name="Nature">
        <title>An environmental bacterial taxon with a large and distinct metabolic repertoire.</title>
        <authorList>
            <person name="Wilson M.C."/>
            <person name="Mori T."/>
            <person name="Ruckert C."/>
            <person name="Uria A.R."/>
            <person name="Helf M.J."/>
            <person name="Takada K."/>
            <person name="Gernert C."/>
            <person name="Steffens U.A."/>
            <person name="Heycke N."/>
            <person name="Schmitt S."/>
            <person name="Rinke C."/>
            <person name="Helfrich E.J."/>
            <person name="Brachmann A.O."/>
            <person name="Gurgui C."/>
            <person name="Wakimoto T."/>
            <person name="Kracht M."/>
            <person name="Crusemann M."/>
            <person name="Hentschel U."/>
            <person name="Abe I."/>
            <person name="Matsunaga S."/>
            <person name="Kalinowski J."/>
            <person name="Takeyama H."/>
            <person name="Piel J."/>
        </authorList>
    </citation>
    <scope>NUCLEOTIDE SEQUENCE [LARGE SCALE GENOMIC DNA]</scope>
    <source>
        <strain evidence="5">TSY2</strain>
    </source>
</reference>
<keyword evidence="2" id="KW-0503">Monooxygenase</keyword>
<gene>
    <name evidence="4" type="ORF">ETSY2_32180</name>
</gene>
<evidence type="ECO:0000313" key="5">
    <source>
        <dbReference type="Proteomes" id="UP000019140"/>
    </source>
</evidence>
<comment type="caution">
    <text evidence="4">The sequence shown here is derived from an EMBL/GenBank/DDBJ whole genome shotgun (WGS) entry which is preliminary data.</text>
</comment>
<accession>W4M161</accession>
<name>W4M161_9BACT</name>
<dbReference type="SUPFAM" id="SSF51679">
    <property type="entry name" value="Bacterial luciferase-like"/>
    <property type="match status" value="1"/>
</dbReference>
<dbReference type="AlphaFoldDB" id="W4M161"/>
<keyword evidence="1" id="KW-0560">Oxidoreductase</keyword>
<evidence type="ECO:0000313" key="4">
    <source>
        <dbReference type="EMBL" id="ETX03858.1"/>
    </source>
</evidence>
<dbReference type="EMBL" id="AZHX01001373">
    <property type="protein sequence ID" value="ETX03858.1"/>
    <property type="molecule type" value="Genomic_DNA"/>
</dbReference>
<dbReference type="GO" id="GO:0005829">
    <property type="term" value="C:cytosol"/>
    <property type="evidence" value="ECO:0007669"/>
    <property type="project" value="TreeGrafter"/>
</dbReference>
<dbReference type="GO" id="GO:0004497">
    <property type="term" value="F:monooxygenase activity"/>
    <property type="evidence" value="ECO:0007669"/>
    <property type="project" value="UniProtKB-KW"/>
</dbReference>
<protein>
    <recommendedName>
        <fullName evidence="3">Luciferase-like domain-containing protein</fullName>
    </recommendedName>
</protein>
<dbReference type="PANTHER" id="PTHR30137">
    <property type="entry name" value="LUCIFERASE-LIKE MONOOXYGENASE"/>
    <property type="match status" value="1"/>
</dbReference>
<dbReference type="Gene3D" id="3.20.20.30">
    <property type="entry name" value="Luciferase-like domain"/>
    <property type="match status" value="1"/>
</dbReference>
<proteinExistence type="predicted"/>
<dbReference type="PATRIC" id="fig|1429439.4.peg.5445"/>